<dbReference type="SUPFAM" id="SSF53335">
    <property type="entry name" value="S-adenosyl-L-methionine-dependent methyltransferases"/>
    <property type="match status" value="1"/>
</dbReference>
<dbReference type="PANTHER" id="PTHR43861:SF1">
    <property type="entry name" value="TRANS-ACONITATE 2-METHYLTRANSFERASE"/>
    <property type="match status" value="1"/>
</dbReference>
<dbReference type="Gene3D" id="3.40.50.150">
    <property type="entry name" value="Vaccinia Virus protein VP39"/>
    <property type="match status" value="1"/>
</dbReference>
<evidence type="ECO:0000313" key="5">
    <source>
        <dbReference type="Proteomes" id="UP000484076"/>
    </source>
</evidence>
<evidence type="ECO:0000313" key="4">
    <source>
        <dbReference type="EMBL" id="NUB43085.1"/>
    </source>
</evidence>
<organism evidence="4 5">
    <name type="scientific">Fertoeibacter niger</name>
    <dbReference type="NCBI Taxonomy" id="2656921"/>
    <lineage>
        <taxon>Bacteria</taxon>
        <taxon>Pseudomonadati</taxon>
        <taxon>Pseudomonadota</taxon>
        <taxon>Alphaproteobacteria</taxon>
        <taxon>Rhodobacterales</taxon>
        <taxon>Paracoccaceae</taxon>
        <taxon>Fertoeibacter</taxon>
    </lineage>
</organism>
<sequence length="199" mass="21448">MTTPDDILPTYEAVATGFDRLRDRSLFEAGWLARMLALAPGRRVLDLGCGTGRPIAQHLVAAGAQVTGVDGAAAMLALFRQHVPQADALLADMRGLQLGRRFDAVLAFDSFFHLSPADQRPMFATFAAHSVPRAVLLFTSGPRAGEPVGEVDGAPVYHASLDPDEYRILLAEAGFTVLDFVPEDPQCRGRSVWLAQFSA</sequence>
<evidence type="ECO:0000259" key="3">
    <source>
        <dbReference type="Pfam" id="PF13649"/>
    </source>
</evidence>
<keyword evidence="1 4" id="KW-0489">Methyltransferase</keyword>
<comment type="caution">
    <text evidence="4">The sequence shown here is derived from an EMBL/GenBank/DDBJ whole genome shotgun (WGS) entry which is preliminary data.</text>
</comment>
<feature type="domain" description="Methyltransferase" evidence="3">
    <location>
        <begin position="44"/>
        <end position="129"/>
    </location>
</feature>
<keyword evidence="2" id="KW-0808">Transferase</keyword>
<name>A0A8X8KLQ2_9RHOB</name>
<proteinExistence type="predicted"/>
<dbReference type="Proteomes" id="UP000484076">
    <property type="component" value="Unassembled WGS sequence"/>
</dbReference>
<keyword evidence="5" id="KW-1185">Reference proteome</keyword>
<reference evidence="4" key="1">
    <citation type="submission" date="2020-05" db="EMBL/GenBank/DDBJ databases">
        <title>Fertoebacter nigrum gen. nov., sp. nov., a new member of the family Rhodobacteraceae.</title>
        <authorList>
            <person name="Szuroczki S."/>
            <person name="Abbaszade G."/>
            <person name="Buni D."/>
            <person name="Schumann P."/>
            <person name="Toth E."/>
        </authorList>
    </citation>
    <scope>NUCLEOTIDE SEQUENCE</scope>
    <source>
        <strain evidence="4">RG-N-1a</strain>
    </source>
</reference>
<dbReference type="PANTHER" id="PTHR43861">
    <property type="entry name" value="TRANS-ACONITATE 2-METHYLTRANSFERASE-RELATED"/>
    <property type="match status" value="1"/>
</dbReference>
<accession>A0A8X8KLQ2</accession>
<dbReference type="CDD" id="cd02440">
    <property type="entry name" value="AdoMet_MTases"/>
    <property type="match status" value="1"/>
</dbReference>
<dbReference type="Pfam" id="PF13649">
    <property type="entry name" value="Methyltransf_25"/>
    <property type="match status" value="1"/>
</dbReference>
<dbReference type="InterPro" id="IPR041698">
    <property type="entry name" value="Methyltransf_25"/>
</dbReference>
<evidence type="ECO:0000256" key="2">
    <source>
        <dbReference type="ARBA" id="ARBA00022679"/>
    </source>
</evidence>
<protein>
    <submittedName>
        <fullName evidence="4">Class I SAM-dependent methyltransferase</fullName>
    </submittedName>
</protein>
<dbReference type="InterPro" id="IPR029063">
    <property type="entry name" value="SAM-dependent_MTases_sf"/>
</dbReference>
<evidence type="ECO:0000256" key="1">
    <source>
        <dbReference type="ARBA" id="ARBA00022603"/>
    </source>
</evidence>
<dbReference type="RefSeq" id="WP_152823764.1">
    <property type="nucleotide sequence ID" value="NZ_WHUT02000001.1"/>
</dbReference>
<dbReference type="GO" id="GO:0032259">
    <property type="term" value="P:methylation"/>
    <property type="evidence" value="ECO:0007669"/>
    <property type="project" value="UniProtKB-KW"/>
</dbReference>
<dbReference type="AlphaFoldDB" id="A0A8X8KLQ2"/>
<dbReference type="GO" id="GO:0008168">
    <property type="term" value="F:methyltransferase activity"/>
    <property type="evidence" value="ECO:0007669"/>
    <property type="project" value="UniProtKB-KW"/>
</dbReference>
<dbReference type="EMBL" id="WHUT02000001">
    <property type="protein sequence ID" value="NUB43085.1"/>
    <property type="molecule type" value="Genomic_DNA"/>
</dbReference>
<gene>
    <name evidence="4" type="ORF">GEU84_001705</name>
</gene>